<protein>
    <submittedName>
        <fullName evidence="2">Uncharacterized protein</fullName>
    </submittedName>
</protein>
<evidence type="ECO:0000313" key="2">
    <source>
        <dbReference type="EMBL" id="KAJ8361346.1"/>
    </source>
</evidence>
<evidence type="ECO:0000256" key="1">
    <source>
        <dbReference type="SAM" id="MobiDB-lite"/>
    </source>
</evidence>
<sequence length="153" mass="16837">MNSGPCDDAEVDGCSRQTPRQNPADSLTTATAPLPLPPACRCHRNKPFTATSNNNNYRKTTTAVRYWSLRFVMVTQVIGIYRDVKGGLFSAAGELCEKQTLVEADADVKREPGRVALPPCTVRRKAHFHRSVDRSGGVRVRAWAVLSKARIAL</sequence>
<dbReference type="Proteomes" id="UP001152622">
    <property type="component" value="Chromosome 5"/>
</dbReference>
<comment type="caution">
    <text evidence="2">The sequence shown here is derived from an EMBL/GenBank/DDBJ whole genome shotgun (WGS) entry which is preliminary data.</text>
</comment>
<gene>
    <name evidence="2" type="ORF">SKAU_G00178710</name>
</gene>
<feature type="compositionally biased region" description="Polar residues" evidence="1">
    <location>
        <begin position="15"/>
        <end position="26"/>
    </location>
</feature>
<evidence type="ECO:0000313" key="3">
    <source>
        <dbReference type="Proteomes" id="UP001152622"/>
    </source>
</evidence>
<reference evidence="2" key="1">
    <citation type="journal article" date="2023" name="Science">
        <title>Genome structures resolve the early diversification of teleost fishes.</title>
        <authorList>
            <person name="Parey E."/>
            <person name="Louis A."/>
            <person name="Montfort J."/>
            <person name="Bouchez O."/>
            <person name="Roques C."/>
            <person name="Iampietro C."/>
            <person name="Lluch J."/>
            <person name="Castinel A."/>
            <person name="Donnadieu C."/>
            <person name="Desvignes T."/>
            <person name="Floi Bucao C."/>
            <person name="Jouanno E."/>
            <person name="Wen M."/>
            <person name="Mejri S."/>
            <person name="Dirks R."/>
            <person name="Jansen H."/>
            <person name="Henkel C."/>
            <person name="Chen W.J."/>
            <person name="Zahm M."/>
            <person name="Cabau C."/>
            <person name="Klopp C."/>
            <person name="Thompson A.W."/>
            <person name="Robinson-Rechavi M."/>
            <person name="Braasch I."/>
            <person name="Lecointre G."/>
            <person name="Bobe J."/>
            <person name="Postlethwait J.H."/>
            <person name="Berthelot C."/>
            <person name="Roest Crollius H."/>
            <person name="Guiguen Y."/>
        </authorList>
    </citation>
    <scope>NUCLEOTIDE SEQUENCE</scope>
    <source>
        <strain evidence="2">WJC10195</strain>
    </source>
</reference>
<dbReference type="EMBL" id="JAINUF010000005">
    <property type="protein sequence ID" value="KAJ8361346.1"/>
    <property type="molecule type" value="Genomic_DNA"/>
</dbReference>
<proteinExistence type="predicted"/>
<keyword evidence="3" id="KW-1185">Reference proteome</keyword>
<feature type="region of interest" description="Disordered" evidence="1">
    <location>
        <begin position="1"/>
        <end position="32"/>
    </location>
</feature>
<organism evidence="2 3">
    <name type="scientific">Synaphobranchus kaupii</name>
    <name type="common">Kaup's arrowtooth eel</name>
    <dbReference type="NCBI Taxonomy" id="118154"/>
    <lineage>
        <taxon>Eukaryota</taxon>
        <taxon>Metazoa</taxon>
        <taxon>Chordata</taxon>
        <taxon>Craniata</taxon>
        <taxon>Vertebrata</taxon>
        <taxon>Euteleostomi</taxon>
        <taxon>Actinopterygii</taxon>
        <taxon>Neopterygii</taxon>
        <taxon>Teleostei</taxon>
        <taxon>Anguilliformes</taxon>
        <taxon>Synaphobranchidae</taxon>
        <taxon>Synaphobranchus</taxon>
    </lineage>
</organism>
<dbReference type="AlphaFoldDB" id="A0A9Q1FM16"/>
<name>A0A9Q1FM16_SYNKA</name>
<accession>A0A9Q1FM16</accession>